<keyword evidence="1" id="KW-0547">Nucleotide-binding</keyword>
<organism evidence="3 4">
    <name type="scientific">Chryseobacterium indicum</name>
    <dbReference type="NCBI Taxonomy" id="2766954"/>
    <lineage>
        <taxon>Bacteria</taxon>
        <taxon>Pseudomonadati</taxon>
        <taxon>Bacteroidota</taxon>
        <taxon>Flavobacteriia</taxon>
        <taxon>Flavobacteriales</taxon>
        <taxon>Weeksellaceae</taxon>
        <taxon>Chryseobacterium group</taxon>
        <taxon>Chryseobacterium</taxon>
    </lineage>
</organism>
<gene>
    <name evidence="3" type="primary">gwsG</name>
    <name evidence="3" type="ORF">H9Q08_15390</name>
</gene>
<comment type="caution">
    <text evidence="3">The sequence shown here is derived from an EMBL/GenBank/DDBJ whole genome shotgun (WGS) entry which is preliminary data.</text>
</comment>
<dbReference type="Gene3D" id="3.30.470.20">
    <property type="entry name" value="ATP-grasp fold, B domain"/>
    <property type="match status" value="1"/>
</dbReference>
<dbReference type="Proteomes" id="UP001430374">
    <property type="component" value="Unassembled WGS sequence"/>
</dbReference>
<evidence type="ECO:0000313" key="4">
    <source>
        <dbReference type="Proteomes" id="UP001430374"/>
    </source>
</evidence>
<dbReference type="InterPro" id="IPR011761">
    <property type="entry name" value="ATP-grasp"/>
</dbReference>
<feature type="domain" description="ATP-grasp" evidence="2">
    <location>
        <begin position="146"/>
        <end position="338"/>
    </location>
</feature>
<dbReference type="InterPro" id="IPR026455">
    <property type="entry name" value="GRASP_w_spasm"/>
</dbReference>
<dbReference type="PANTHER" id="PTHR21621">
    <property type="entry name" value="RIBOSOMAL PROTEIN S6 MODIFICATION PROTEIN"/>
    <property type="match status" value="1"/>
</dbReference>
<dbReference type="NCBIfam" id="TIGR04192">
    <property type="entry name" value="GRASP_w_spasm"/>
    <property type="match status" value="1"/>
</dbReference>
<evidence type="ECO:0000313" key="3">
    <source>
        <dbReference type="EMBL" id="MCF2220670.1"/>
    </source>
</evidence>
<sequence>MAKHLIVTQDSDGSSDEVCSWFYRYGVSFKRLNLDSYKIIDRNNDLYSDYFNFDNIDISIPGEKKVNDENFTEKFTSIWYRRPSANLDNMVIDETESGLSEFLLHKIRSNQKSELKELYSYIFNSIQGSVILGNRLETRANKLEILSIASKLGICIPRTKVISTKRQILEFQKEVNNSLITKSIFEPIAAMDDDLKQRHMSYTNELTDSILDKIPNYFSPSLVQEKIEKDFEIRTFIMGEKYYSMAIFSQNNEKTAVDFRRYDLEKPSRNIPFALPEELTVKIKKLLKIIGFNTGSIDIIKGKDGKYYFLEINSVGQFGMVSRPCNYNIEYHIYKYLTRDEEKTS</sequence>
<keyword evidence="4" id="KW-1185">Reference proteome</keyword>
<evidence type="ECO:0000256" key="1">
    <source>
        <dbReference type="PROSITE-ProRule" id="PRU00409"/>
    </source>
</evidence>
<evidence type="ECO:0000259" key="2">
    <source>
        <dbReference type="PROSITE" id="PS50975"/>
    </source>
</evidence>
<dbReference type="PANTHER" id="PTHR21621:SF0">
    <property type="entry name" value="BETA-CITRYLGLUTAMATE SYNTHASE B-RELATED"/>
    <property type="match status" value="1"/>
</dbReference>
<name>A0ABS9C9M0_9FLAO</name>
<reference evidence="3" key="1">
    <citation type="submission" date="2021-08" db="EMBL/GenBank/DDBJ databases">
        <title>Complete genome sequence of Chryseobacterium sp strain PS-8.</title>
        <authorList>
            <person name="Das S.K."/>
        </authorList>
    </citation>
    <scope>NUCLEOTIDE SEQUENCE</scope>
    <source>
        <strain evidence="3">PS-8</strain>
    </source>
</reference>
<dbReference type="RefSeq" id="WP_235132085.1">
    <property type="nucleotide sequence ID" value="NZ_JACSGT010000002.1"/>
</dbReference>
<dbReference type="SUPFAM" id="SSF56059">
    <property type="entry name" value="Glutathione synthetase ATP-binding domain-like"/>
    <property type="match status" value="1"/>
</dbReference>
<dbReference type="PROSITE" id="PS50975">
    <property type="entry name" value="ATP_GRASP"/>
    <property type="match status" value="1"/>
</dbReference>
<proteinExistence type="predicted"/>
<dbReference type="EMBL" id="JACSGT010000002">
    <property type="protein sequence ID" value="MCF2220670.1"/>
    <property type="molecule type" value="Genomic_DNA"/>
</dbReference>
<accession>A0ABS9C9M0</accession>
<dbReference type="InterPro" id="IPR013651">
    <property type="entry name" value="ATP-grasp_RimK-type"/>
</dbReference>
<protein>
    <submittedName>
        <fullName evidence="3">Grasp-with-spasm system ATP-grasp peptide maturase</fullName>
    </submittedName>
</protein>
<dbReference type="Pfam" id="PF08443">
    <property type="entry name" value="RimK"/>
    <property type="match status" value="1"/>
</dbReference>
<keyword evidence="1" id="KW-0067">ATP-binding</keyword>